<proteinExistence type="predicted"/>
<evidence type="ECO:0000313" key="1">
    <source>
        <dbReference type="EMBL" id="KAK8787997.1"/>
    </source>
</evidence>
<accession>A0AAQ4FL89</accession>
<dbReference type="Proteomes" id="UP001321473">
    <property type="component" value="Unassembled WGS sequence"/>
</dbReference>
<organism evidence="1 2">
    <name type="scientific">Amblyomma americanum</name>
    <name type="common">Lone star tick</name>
    <dbReference type="NCBI Taxonomy" id="6943"/>
    <lineage>
        <taxon>Eukaryota</taxon>
        <taxon>Metazoa</taxon>
        <taxon>Ecdysozoa</taxon>
        <taxon>Arthropoda</taxon>
        <taxon>Chelicerata</taxon>
        <taxon>Arachnida</taxon>
        <taxon>Acari</taxon>
        <taxon>Parasitiformes</taxon>
        <taxon>Ixodida</taxon>
        <taxon>Ixodoidea</taxon>
        <taxon>Ixodidae</taxon>
        <taxon>Amblyomminae</taxon>
        <taxon>Amblyomma</taxon>
    </lineage>
</organism>
<gene>
    <name evidence="1" type="ORF">V5799_022224</name>
</gene>
<keyword evidence="2" id="KW-1185">Reference proteome</keyword>
<protein>
    <submittedName>
        <fullName evidence="1">Uncharacterized protein</fullName>
    </submittedName>
</protein>
<comment type="caution">
    <text evidence="1">The sequence shown here is derived from an EMBL/GenBank/DDBJ whole genome shotgun (WGS) entry which is preliminary data.</text>
</comment>
<reference evidence="1 2" key="1">
    <citation type="journal article" date="2023" name="Arcadia Sci">
        <title>De novo assembly of a long-read Amblyomma americanum tick genome.</title>
        <authorList>
            <person name="Chou S."/>
            <person name="Poskanzer K.E."/>
            <person name="Rollins M."/>
            <person name="Thuy-Boun P.S."/>
        </authorList>
    </citation>
    <scope>NUCLEOTIDE SEQUENCE [LARGE SCALE GENOMIC DNA]</scope>
    <source>
        <strain evidence="1">F_SG_1</strain>
        <tissue evidence="1">Salivary glands</tissue>
    </source>
</reference>
<dbReference type="EMBL" id="JARKHS020001201">
    <property type="protein sequence ID" value="KAK8787997.1"/>
    <property type="molecule type" value="Genomic_DNA"/>
</dbReference>
<dbReference type="AlphaFoldDB" id="A0AAQ4FL89"/>
<evidence type="ECO:0000313" key="2">
    <source>
        <dbReference type="Proteomes" id="UP001321473"/>
    </source>
</evidence>
<sequence>MFLGNNYVSINPLLLQCKVVCSGIVVSLVNAHLRTNYTIAQITEWEAQFPGISIFSAPGTATLEELGDAFGGLNASLLNDVLHESGVYYDHEEIIVSSKKAFLSYIQRLWNTSNQPLSLGYILTAVALDANAGLQAGNVLDSPTTDSWIACNSHAYKYQELWRATYVAALTNPAKNEQLRTVFEATRRALANYEPLRRLMAAGNNTQEFEAAVGNMSLLLPVDLIIRDVAVPSMSARGFVRNHLRALSFEFEVMLTKWRRGMPLVRDDIEEGAEKLLFVNETSIYVPAPTFGLLSDNTADPLLADAPVIATRMATLMSYQVAYRRTWSQETGDAIHLYR</sequence>
<name>A0AAQ4FL89_AMBAM</name>